<dbReference type="InterPro" id="IPR022062">
    <property type="entry name" value="DUF3618"/>
</dbReference>
<evidence type="ECO:0000313" key="3">
    <source>
        <dbReference type="Proteomes" id="UP000295578"/>
    </source>
</evidence>
<dbReference type="EMBL" id="SMKY01000349">
    <property type="protein sequence ID" value="TDD64921.1"/>
    <property type="molecule type" value="Genomic_DNA"/>
</dbReference>
<dbReference type="OrthoDB" id="3218417at2"/>
<accession>A0A4R4ZZV3</accession>
<keyword evidence="1" id="KW-0812">Transmembrane</keyword>
<reference evidence="2 3" key="1">
    <citation type="submission" date="2019-03" db="EMBL/GenBank/DDBJ databases">
        <title>Draft genome sequences of novel Actinobacteria.</title>
        <authorList>
            <person name="Sahin N."/>
            <person name="Ay H."/>
            <person name="Saygin H."/>
        </authorList>
    </citation>
    <scope>NUCLEOTIDE SEQUENCE [LARGE SCALE GENOMIC DNA]</scope>
    <source>
        <strain evidence="2 3">DSM 45941</strain>
    </source>
</reference>
<feature type="transmembrane region" description="Helical" evidence="1">
    <location>
        <begin position="80"/>
        <end position="97"/>
    </location>
</feature>
<dbReference type="RefSeq" id="WP_132204534.1">
    <property type="nucleotide sequence ID" value="NZ_SMKY01000349.1"/>
</dbReference>
<keyword evidence="1" id="KW-1133">Transmembrane helix</keyword>
<keyword evidence="1" id="KW-0472">Membrane</keyword>
<evidence type="ECO:0000256" key="1">
    <source>
        <dbReference type="SAM" id="Phobius"/>
    </source>
</evidence>
<organism evidence="2 3">
    <name type="scientific">Actinomadura darangshiensis</name>
    <dbReference type="NCBI Taxonomy" id="705336"/>
    <lineage>
        <taxon>Bacteria</taxon>
        <taxon>Bacillati</taxon>
        <taxon>Actinomycetota</taxon>
        <taxon>Actinomycetes</taxon>
        <taxon>Streptosporangiales</taxon>
        <taxon>Thermomonosporaceae</taxon>
        <taxon>Actinomadura</taxon>
    </lineage>
</organism>
<evidence type="ECO:0000313" key="2">
    <source>
        <dbReference type="EMBL" id="TDD64921.1"/>
    </source>
</evidence>
<name>A0A4R4ZZV3_9ACTN</name>
<proteinExistence type="predicted"/>
<keyword evidence="3" id="KW-1185">Reference proteome</keyword>
<protein>
    <submittedName>
        <fullName evidence="2">DUF3618 domain-containing protein</fullName>
    </submittedName>
</protein>
<dbReference type="Pfam" id="PF12277">
    <property type="entry name" value="DUF3618"/>
    <property type="match status" value="1"/>
</dbReference>
<dbReference type="Proteomes" id="UP000295578">
    <property type="component" value="Unassembled WGS sequence"/>
</dbReference>
<gene>
    <name evidence="2" type="ORF">E1293_40945</name>
</gene>
<dbReference type="AlphaFoldDB" id="A0A4R4ZZV3"/>
<sequence>MADSSRDPEALEREIVRARDELARTIDELADRANPKHVAQRGAERLREEADHVAKAIGALVRPSDPAKDEEEGGQLDKRLLLAGVGAAVTVTALVLWRRKRRRR</sequence>
<comment type="caution">
    <text evidence="2">The sequence shown here is derived from an EMBL/GenBank/DDBJ whole genome shotgun (WGS) entry which is preliminary data.</text>
</comment>